<dbReference type="Pfam" id="PF13977">
    <property type="entry name" value="TetR_C_6"/>
    <property type="match status" value="1"/>
</dbReference>
<dbReference type="InterPro" id="IPR039538">
    <property type="entry name" value="BetI_C"/>
</dbReference>
<dbReference type="PROSITE" id="PS50977">
    <property type="entry name" value="HTH_TETR_2"/>
    <property type="match status" value="2"/>
</dbReference>
<dbReference type="PRINTS" id="PR00455">
    <property type="entry name" value="HTHTETR"/>
</dbReference>
<gene>
    <name evidence="7" type="ORF">FHX33_004008</name>
</gene>
<sequence>MSGRLATDERPASGRAAAAMRTREAILEAASALFVEQGFGAVSLRDIATRAGLSHPGVLKHFASKDEILDAVVDGFERSNGEWIDAHGLGLDMYGDLARHNAEIPGYTALFTTLAGEATRADHPAHQRFRERHREIRTRTMQQFQAAVEDRLLPHDTDIAGESVRLAAAWDGLQLMSLYLPARVDVAGMVDAYVRRLQGLAVMDAPVAPVAPPWPAETTWADALGYAPGRARRAQIIQDASALFASRGFHATSLREIAEKAGIGKSTLLHHFSTKEELLAAVIAHRDATLDERHGIDSDDPLRLLLELPDASRRDARQEPGLVELYAVLSAEAAAPAHPAHEYFRGRFELAIARFSDLFARAAADGHLRPGLSPEAEAIWLVALWDGLQLQWLYDPESVDVGDQLAAHLKHLLG</sequence>
<feature type="domain" description="HTH tetR-type" evidence="6">
    <location>
        <begin position="230"/>
        <end position="290"/>
    </location>
</feature>
<feature type="domain" description="HTH tetR-type" evidence="6">
    <location>
        <begin position="20"/>
        <end position="80"/>
    </location>
</feature>
<evidence type="ECO:0000313" key="7">
    <source>
        <dbReference type="EMBL" id="MBB2969225.1"/>
    </source>
</evidence>
<feature type="DNA-binding region" description="H-T-H motif" evidence="5">
    <location>
        <begin position="43"/>
        <end position="62"/>
    </location>
</feature>
<evidence type="ECO:0000313" key="8">
    <source>
        <dbReference type="Proteomes" id="UP000538196"/>
    </source>
</evidence>
<dbReference type="GO" id="GO:0000976">
    <property type="term" value="F:transcription cis-regulatory region binding"/>
    <property type="evidence" value="ECO:0007669"/>
    <property type="project" value="TreeGrafter"/>
</dbReference>
<dbReference type="Gene3D" id="1.10.357.10">
    <property type="entry name" value="Tetracycline Repressor, domain 2"/>
    <property type="match status" value="2"/>
</dbReference>
<feature type="DNA-binding region" description="H-T-H motif" evidence="5">
    <location>
        <begin position="253"/>
        <end position="272"/>
    </location>
</feature>
<dbReference type="Proteomes" id="UP000538196">
    <property type="component" value="Unassembled WGS sequence"/>
</dbReference>
<dbReference type="SUPFAM" id="SSF46689">
    <property type="entry name" value="Homeodomain-like"/>
    <property type="match status" value="2"/>
</dbReference>
<dbReference type="InterPro" id="IPR001647">
    <property type="entry name" value="HTH_TetR"/>
</dbReference>
<evidence type="ECO:0000256" key="2">
    <source>
        <dbReference type="ARBA" id="ARBA00023015"/>
    </source>
</evidence>
<keyword evidence="4" id="KW-0804">Transcription</keyword>
<dbReference type="RefSeq" id="WP_021761088.1">
    <property type="nucleotide sequence ID" value="NZ_JACHVP010000006.1"/>
</dbReference>
<keyword evidence="1" id="KW-0678">Repressor</keyword>
<keyword evidence="8" id="KW-1185">Reference proteome</keyword>
<proteinExistence type="predicted"/>
<organism evidence="7 8">
    <name type="scientific">Leifsonia aquatica</name>
    <name type="common">Corynebacterium aquaticum</name>
    <dbReference type="NCBI Taxonomy" id="144185"/>
    <lineage>
        <taxon>Bacteria</taxon>
        <taxon>Bacillati</taxon>
        <taxon>Actinomycetota</taxon>
        <taxon>Actinomycetes</taxon>
        <taxon>Micrococcales</taxon>
        <taxon>Microbacteriaceae</taxon>
        <taxon>Leifsonia</taxon>
    </lineage>
</organism>
<dbReference type="AlphaFoldDB" id="A0A7W4UZM2"/>
<comment type="caution">
    <text evidence="7">The sequence shown here is derived from an EMBL/GenBank/DDBJ whole genome shotgun (WGS) entry which is preliminary data.</text>
</comment>
<dbReference type="PANTHER" id="PTHR30055:SF226">
    <property type="entry name" value="HTH-TYPE TRANSCRIPTIONAL REGULATOR PKSA"/>
    <property type="match status" value="1"/>
</dbReference>
<dbReference type="InterPro" id="IPR009057">
    <property type="entry name" value="Homeodomain-like_sf"/>
</dbReference>
<accession>A0A7W4UZM2</accession>
<name>A0A7W4UZM2_LEIAQ</name>
<evidence type="ECO:0000256" key="4">
    <source>
        <dbReference type="ARBA" id="ARBA00023163"/>
    </source>
</evidence>
<evidence type="ECO:0000256" key="5">
    <source>
        <dbReference type="PROSITE-ProRule" id="PRU00335"/>
    </source>
</evidence>
<dbReference type="InterPro" id="IPR050109">
    <property type="entry name" value="HTH-type_TetR-like_transc_reg"/>
</dbReference>
<dbReference type="InterPro" id="IPR036271">
    <property type="entry name" value="Tet_transcr_reg_TetR-rel_C_sf"/>
</dbReference>
<protein>
    <submittedName>
        <fullName evidence="7">AcrR family transcriptional regulator</fullName>
    </submittedName>
</protein>
<keyword evidence="2" id="KW-0805">Transcription regulation</keyword>
<dbReference type="SUPFAM" id="SSF48498">
    <property type="entry name" value="Tetracyclin repressor-like, C-terminal domain"/>
    <property type="match status" value="2"/>
</dbReference>
<dbReference type="Pfam" id="PF00440">
    <property type="entry name" value="TetR_N"/>
    <property type="match status" value="2"/>
</dbReference>
<evidence type="ECO:0000256" key="1">
    <source>
        <dbReference type="ARBA" id="ARBA00022491"/>
    </source>
</evidence>
<dbReference type="PANTHER" id="PTHR30055">
    <property type="entry name" value="HTH-TYPE TRANSCRIPTIONAL REGULATOR RUTR"/>
    <property type="match status" value="1"/>
</dbReference>
<reference evidence="7 8" key="1">
    <citation type="submission" date="2020-08" db="EMBL/GenBank/DDBJ databases">
        <title>Sequencing the genomes of 1000 actinobacteria strains.</title>
        <authorList>
            <person name="Klenk H.-P."/>
        </authorList>
    </citation>
    <scope>NUCLEOTIDE SEQUENCE [LARGE SCALE GENOMIC DNA]</scope>
    <source>
        <strain evidence="7 8">DSM 20146</strain>
    </source>
</reference>
<evidence type="ECO:0000256" key="3">
    <source>
        <dbReference type="ARBA" id="ARBA00023125"/>
    </source>
</evidence>
<keyword evidence="3 5" id="KW-0238">DNA-binding</keyword>
<dbReference type="EMBL" id="JACHVP010000006">
    <property type="protein sequence ID" value="MBB2969225.1"/>
    <property type="molecule type" value="Genomic_DNA"/>
</dbReference>
<evidence type="ECO:0000259" key="6">
    <source>
        <dbReference type="PROSITE" id="PS50977"/>
    </source>
</evidence>
<dbReference type="GO" id="GO:0003700">
    <property type="term" value="F:DNA-binding transcription factor activity"/>
    <property type="evidence" value="ECO:0007669"/>
    <property type="project" value="TreeGrafter"/>
</dbReference>